<dbReference type="PANTHER" id="PTHR36863">
    <property type="entry name" value="SHIELDIN COMPLEX SUBUNIT 1"/>
    <property type="match status" value="1"/>
</dbReference>
<dbReference type="GO" id="GO:2001032">
    <property type="term" value="P:regulation of double-strand break repair via nonhomologous end joining"/>
    <property type="evidence" value="ECO:0007669"/>
    <property type="project" value="InterPro"/>
</dbReference>
<name>A0A093I4N3_DRYPU</name>
<protein>
    <submittedName>
        <fullName evidence="2">Uncharacterized protein C20orf196</fullName>
    </submittedName>
</protein>
<dbReference type="AlphaFoldDB" id="A0A093I4N3"/>
<dbReference type="Pfam" id="PF15021">
    <property type="entry name" value="SHLD1_C"/>
    <property type="match status" value="1"/>
</dbReference>
<dbReference type="InterPro" id="IPR027821">
    <property type="entry name" value="SHLD1"/>
</dbReference>
<feature type="non-terminal residue" evidence="2">
    <location>
        <position position="1"/>
    </location>
</feature>
<accession>A0A093I4N3</accession>
<dbReference type="Proteomes" id="UP000053875">
    <property type="component" value="Unassembled WGS sequence"/>
</dbReference>
<organism evidence="2 3">
    <name type="scientific">Dryobates pubescens</name>
    <name type="common">Downy woodpecker</name>
    <name type="synonym">Picoides pubescens</name>
    <dbReference type="NCBI Taxonomy" id="118200"/>
    <lineage>
        <taxon>Eukaryota</taxon>
        <taxon>Metazoa</taxon>
        <taxon>Chordata</taxon>
        <taxon>Craniata</taxon>
        <taxon>Vertebrata</taxon>
        <taxon>Euteleostomi</taxon>
        <taxon>Archelosauria</taxon>
        <taxon>Archosauria</taxon>
        <taxon>Dinosauria</taxon>
        <taxon>Saurischia</taxon>
        <taxon>Theropoda</taxon>
        <taxon>Coelurosauria</taxon>
        <taxon>Aves</taxon>
        <taxon>Neognathae</taxon>
        <taxon>Neoaves</taxon>
        <taxon>Telluraves</taxon>
        <taxon>Coraciimorphae</taxon>
        <taxon>Piciformes</taxon>
        <taxon>Picidae</taxon>
        <taxon>Dryobates</taxon>
    </lineage>
</organism>
<reference evidence="2 3" key="1">
    <citation type="submission" date="2014-04" db="EMBL/GenBank/DDBJ databases">
        <title>Genome evolution of avian class.</title>
        <authorList>
            <person name="Zhang G."/>
            <person name="Li C."/>
        </authorList>
    </citation>
    <scope>NUCLEOTIDE SEQUENCE [LARGE SCALE GENOMIC DNA]</scope>
    <source>
        <strain evidence="2">BGI_N307</strain>
    </source>
</reference>
<sequence>VEGEEMSPSHHSEESSMLDLPSAGDLVEHFLPPHGSESSEELFGSVDTLPSLPTERLWSLLLWSLSSPSWLCSCVTCPGAAPSCLSQPDSAEGTSIRAALDDFYQRYCRRRPDRRGPTYEAAAQCLSERLSELAHQDGTKYASRCLQMAQLVLNRDGCKVLPNHPTAACFAVPAEGAGTLGAGQRTPGLSDDVLQLLLK</sequence>
<dbReference type="STRING" id="118200.A0A093I4N3"/>
<dbReference type="InterPro" id="IPR053898">
    <property type="entry name" value="SHLD1_C"/>
</dbReference>
<keyword evidence="3" id="KW-1185">Reference proteome</keyword>
<feature type="domain" description="Shieldin complex subunit 1 C-terminal" evidence="1">
    <location>
        <begin position="89"/>
        <end position="199"/>
    </location>
</feature>
<dbReference type="EMBL" id="KL214756">
    <property type="protein sequence ID" value="KFV61731.1"/>
    <property type="molecule type" value="Genomic_DNA"/>
</dbReference>
<proteinExistence type="predicted"/>
<dbReference type="PANTHER" id="PTHR36863:SF1">
    <property type="entry name" value="SHIELDIN COMPLEX SUBUNIT 1"/>
    <property type="match status" value="1"/>
</dbReference>
<gene>
    <name evidence="2" type="ORF">N307_07885</name>
</gene>
<evidence type="ECO:0000313" key="2">
    <source>
        <dbReference type="EMBL" id="KFV61731.1"/>
    </source>
</evidence>
<feature type="non-terminal residue" evidence="2">
    <location>
        <position position="199"/>
    </location>
</feature>
<evidence type="ECO:0000313" key="3">
    <source>
        <dbReference type="Proteomes" id="UP000053875"/>
    </source>
</evidence>
<evidence type="ECO:0000259" key="1">
    <source>
        <dbReference type="Pfam" id="PF15021"/>
    </source>
</evidence>